<proteinExistence type="inferred from homology"/>
<reference evidence="8" key="2">
    <citation type="submission" date="2021-04" db="EMBL/GenBank/DDBJ databases">
        <title>Brevibacillus composti FJAT-54423, complete genome.</title>
        <authorList>
            <person name="Tang R."/>
        </authorList>
    </citation>
    <scope>NUCLEOTIDE SEQUENCE</scope>
    <source>
        <strain evidence="8">FJAT-54424</strain>
    </source>
</reference>
<dbReference type="GO" id="GO:0003723">
    <property type="term" value="F:RNA binding"/>
    <property type="evidence" value="ECO:0007669"/>
    <property type="project" value="UniProtKB-KW"/>
</dbReference>
<dbReference type="InterPro" id="IPR020094">
    <property type="entry name" value="TruA/RsuA/RluB/E/F_N"/>
</dbReference>
<organism evidence="7 9">
    <name type="scientific">Brevibacillus composti</name>
    <dbReference type="NCBI Taxonomy" id="2796470"/>
    <lineage>
        <taxon>Bacteria</taxon>
        <taxon>Bacillati</taxon>
        <taxon>Bacillota</taxon>
        <taxon>Bacilli</taxon>
        <taxon>Bacillales</taxon>
        <taxon>Paenibacillaceae</taxon>
        <taxon>Brevibacillus</taxon>
    </lineage>
</organism>
<dbReference type="CDD" id="cd00165">
    <property type="entry name" value="S4"/>
    <property type="match status" value="1"/>
</dbReference>
<dbReference type="PROSITE" id="PS01149">
    <property type="entry name" value="PSI_RSU"/>
    <property type="match status" value="1"/>
</dbReference>
<evidence type="ECO:0000259" key="6">
    <source>
        <dbReference type="SMART" id="SM00363"/>
    </source>
</evidence>
<dbReference type="KEGG" id="bcop:JD108_00285"/>
<keyword evidence="3 5" id="KW-0413">Isomerase</keyword>
<feature type="domain" description="RNA-binding S4" evidence="6">
    <location>
        <begin position="4"/>
        <end position="62"/>
    </location>
</feature>
<sequence length="246" mass="28199">MKRERLDKVLANMGFGTRKEVKQLVKKKLVVIDGVVATDPGMHVIPEEQEITVDGEPIHFKRWLYIMLNKPPGVVSATEDNLHETVVDLLPYEWAIKVFPVGRLDIDTEGLLILTNDGQLSHNLLSPKKKVDKEYFARIKGRVTDRHVEEFARGVELEDFTTLPAKLEILSSGEISEIRVTIMEGKFHQVKRMFASFDLEVIYLQRVRMGPIHLDENLEPGEYRELTEEEMELLQGYTQKESPASS</sequence>
<dbReference type="RefSeq" id="WP_198828087.1">
    <property type="nucleotide sequence ID" value="NZ_CP066308.1"/>
</dbReference>
<evidence type="ECO:0000313" key="10">
    <source>
        <dbReference type="Proteomes" id="UP000677234"/>
    </source>
</evidence>
<dbReference type="PROSITE" id="PS50889">
    <property type="entry name" value="S4"/>
    <property type="match status" value="1"/>
</dbReference>
<accession>A0A7T5EL08</accession>
<evidence type="ECO:0000256" key="3">
    <source>
        <dbReference type="ARBA" id="ARBA00023235"/>
    </source>
</evidence>
<dbReference type="SUPFAM" id="SSF55120">
    <property type="entry name" value="Pseudouridine synthase"/>
    <property type="match status" value="1"/>
</dbReference>
<dbReference type="GO" id="GO:0000455">
    <property type="term" value="P:enzyme-directed rRNA pseudouridine synthesis"/>
    <property type="evidence" value="ECO:0007669"/>
    <property type="project" value="UniProtKB-ARBA"/>
</dbReference>
<protein>
    <recommendedName>
        <fullName evidence="5">Pseudouridine synthase</fullName>
        <ecNumber evidence="5">5.4.99.-</ecNumber>
    </recommendedName>
</protein>
<keyword evidence="2 4" id="KW-0694">RNA-binding</keyword>
<dbReference type="GO" id="GO:0120159">
    <property type="term" value="F:rRNA pseudouridine synthase activity"/>
    <property type="evidence" value="ECO:0007669"/>
    <property type="project" value="UniProtKB-ARBA"/>
</dbReference>
<dbReference type="PANTHER" id="PTHR47683">
    <property type="entry name" value="PSEUDOURIDINE SYNTHASE FAMILY PROTEIN-RELATED"/>
    <property type="match status" value="1"/>
</dbReference>
<name>A0A7T5EL08_9BACL</name>
<evidence type="ECO:0000256" key="2">
    <source>
        <dbReference type="ARBA" id="ARBA00022884"/>
    </source>
</evidence>
<keyword evidence="10" id="KW-1185">Reference proteome</keyword>
<dbReference type="Pfam" id="PF00849">
    <property type="entry name" value="PseudoU_synth_2"/>
    <property type="match status" value="1"/>
</dbReference>
<evidence type="ECO:0000313" key="9">
    <source>
        <dbReference type="Proteomes" id="UP000595847"/>
    </source>
</evidence>
<dbReference type="AlphaFoldDB" id="A0A7T5EL08"/>
<dbReference type="CDD" id="cd02553">
    <property type="entry name" value="PseudoU_synth_RsuA"/>
    <property type="match status" value="1"/>
</dbReference>
<reference evidence="7 9" key="1">
    <citation type="submission" date="2020-12" db="EMBL/GenBank/DDBJ databases">
        <title>strain FJAT-54423T represents a novel species of the genus Brevibacillus.</title>
        <authorList>
            <person name="Tang R."/>
        </authorList>
    </citation>
    <scope>NUCLEOTIDE SEQUENCE [LARGE SCALE GENOMIC DNA]</scope>
    <source>
        <strain evidence="7 9">FJAT-54423</strain>
    </source>
</reference>
<dbReference type="Gene3D" id="3.30.70.1560">
    <property type="entry name" value="Alpha-L RNA-binding motif"/>
    <property type="match status" value="1"/>
</dbReference>
<evidence type="ECO:0000313" key="7">
    <source>
        <dbReference type="EMBL" id="QQE74508.1"/>
    </source>
</evidence>
<evidence type="ECO:0000256" key="4">
    <source>
        <dbReference type="PROSITE-ProRule" id="PRU00182"/>
    </source>
</evidence>
<dbReference type="GO" id="GO:0005829">
    <property type="term" value="C:cytosol"/>
    <property type="evidence" value="ECO:0007669"/>
    <property type="project" value="UniProtKB-ARBA"/>
</dbReference>
<dbReference type="Gene3D" id="3.30.70.580">
    <property type="entry name" value="Pseudouridine synthase I, catalytic domain, N-terminal subdomain"/>
    <property type="match status" value="1"/>
</dbReference>
<dbReference type="SUPFAM" id="SSF55174">
    <property type="entry name" value="Alpha-L RNA-binding motif"/>
    <property type="match status" value="1"/>
</dbReference>
<dbReference type="Pfam" id="PF01479">
    <property type="entry name" value="S4"/>
    <property type="match status" value="1"/>
</dbReference>
<dbReference type="InterPro" id="IPR018496">
    <property type="entry name" value="PsdUridine_synth_RsuA/RluB_CS"/>
</dbReference>
<comment type="similarity">
    <text evidence="1 5">Belongs to the pseudouridine synthase RsuA family.</text>
</comment>
<dbReference type="InterPro" id="IPR042092">
    <property type="entry name" value="PsdUridine_s_RsuA/RluB/E/F_cat"/>
</dbReference>
<dbReference type="FunFam" id="3.30.70.1560:FF:000001">
    <property type="entry name" value="Pseudouridine synthase"/>
    <property type="match status" value="1"/>
</dbReference>
<dbReference type="InterPro" id="IPR002942">
    <property type="entry name" value="S4_RNA-bd"/>
</dbReference>
<evidence type="ECO:0000256" key="1">
    <source>
        <dbReference type="ARBA" id="ARBA00008348"/>
    </source>
</evidence>
<dbReference type="Gene3D" id="3.10.290.10">
    <property type="entry name" value="RNA-binding S4 domain"/>
    <property type="match status" value="1"/>
</dbReference>
<dbReference type="NCBIfam" id="TIGR00093">
    <property type="entry name" value="pseudouridine synthase"/>
    <property type="match status" value="1"/>
</dbReference>
<dbReference type="SMART" id="SM00363">
    <property type="entry name" value="S4"/>
    <property type="match status" value="1"/>
</dbReference>
<dbReference type="Proteomes" id="UP000595847">
    <property type="component" value="Chromosome"/>
</dbReference>
<dbReference type="PANTHER" id="PTHR47683:SF4">
    <property type="entry name" value="PSEUDOURIDINE SYNTHASE"/>
    <property type="match status" value="1"/>
</dbReference>
<dbReference type="InterPro" id="IPR006145">
    <property type="entry name" value="PsdUridine_synth_RsuA/RluA"/>
</dbReference>
<dbReference type="EMBL" id="CP073708">
    <property type="protein sequence ID" value="QUO41590.1"/>
    <property type="molecule type" value="Genomic_DNA"/>
</dbReference>
<dbReference type="InterPro" id="IPR000748">
    <property type="entry name" value="PsdUridine_synth_RsuA/RluB/E/F"/>
</dbReference>
<evidence type="ECO:0000256" key="5">
    <source>
        <dbReference type="RuleBase" id="RU003887"/>
    </source>
</evidence>
<dbReference type="EC" id="5.4.99.-" evidence="5"/>
<dbReference type="InterPro" id="IPR050343">
    <property type="entry name" value="RsuA_PseudoU_synthase"/>
</dbReference>
<evidence type="ECO:0000313" key="8">
    <source>
        <dbReference type="EMBL" id="QUO41590.1"/>
    </source>
</evidence>
<dbReference type="Proteomes" id="UP000677234">
    <property type="component" value="Chromosome"/>
</dbReference>
<gene>
    <name evidence="7" type="ORF">JD108_00285</name>
    <name evidence="8" type="ORF">KDJ56_00285</name>
</gene>
<dbReference type="EMBL" id="CP066308">
    <property type="protein sequence ID" value="QQE74508.1"/>
    <property type="molecule type" value="Genomic_DNA"/>
</dbReference>
<dbReference type="InterPro" id="IPR020103">
    <property type="entry name" value="PsdUridine_synth_cat_dom_sf"/>
</dbReference>
<dbReference type="InterPro" id="IPR036986">
    <property type="entry name" value="S4_RNA-bd_sf"/>
</dbReference>